<proteinExistence type="predicted"/>
<organism evidence="1">
    <name type="scientific">Rhizophora mucronata</name>
    <name type="common">Asiatic mangrove</name>
    <dbReference type="NCBI Taxonomy" id="61149"/>
    <lineage>
        <taxon>Eukaryota</taxon>
        <taxon>Viridiplantae</taxon>
        <taxon>Streptophyta</taxon>
        <taxon>Embryophyta</taxon>
        <taxon>Tracheophyta</taxon>
        <taxon>Spermatophyta</taxon>
        <taxon>Magnoliopsida</taxon>
        <taxon>eudicotyledons</taxon>
        <taxon>Gunneridae</taxon>
        <taxon>Pentapetalae</taxon>
        <taxon>rosids</taxon>
        <taxon>fabids</taxon>
        <taxon>Malpighiales</taxon>
        <taxon>Rhizophoraceae</taxon>
        <taxon>Rhizophora</taxon>
    </lineage>
</organism>
<protein>
    <submittedName>
        <fullName evidence="1">Uncharacterized protein</fullName>
    </submittedName>
</protein>
<dbReference type="AlphaFoldDB" id="A0A2P2PBE1"/>
<reference evidence="1" key="1">
    <citation type="submission" date="2018-02" db="EMBL/GenBank/DDBJ databases">
        <title>Rhizophora mucronata_Transcriptome.</title>
        <authorList>
            <person name="Meera S.P."/>
            <person name="Sreeshan A."/>
            <person name="Augustine A."/>
        </authorList>
    </citation>
    <scope>NUCLEOTIDE SEQUENCE</scope>
    <source>
        <tissue evidence="1">Leaf</tissue>
    </source>
</reference>
<evidence type="ECO:0000313" key="1">
    <source>
        <dbReference type="EMBL" id="MBX52078.1"/>
    </source>
</evidence>
<name>A0A2P2PBE1_RHIMU</name>
<sequence length="61" mass="6747">MFGAELKSFSIIFHEMERENAWDEQNGPFLFISKLDKPFSSGIMFLRAGFGSGGTLLGKAS</sequence>
<dbReference type="EMBL" id="GGEC01071594">
    <property type="protein sequence ID" value="MBX52078.1"/>
    <property type="molecule type" value="Transcribed_RNA"/>
</dbReference>
<accession>A0A2P2PBE1</accession>